<dbReference type="STRING" id="1076256.A0A2H3BNR6"/>
<dbReference type="GO" id="GO:0016614">
    <property type="term" value="F:oxidoreductase activity, acting on CH-OH group of donors"/>
    <property type="evidence" value="ECO:0007669"/>
    <property type="project" value="InterPro"/>
</dbReference>
<evidence type="ECO:0000259" key="8">
    <source>
        <dbReference type="Pfam" id="PF05199"/>
    </source>
</evidence>
<feature type="binding site" evidence="6">
    <location>
        <position position="257"/>
    </location>
    <ligand>
        <name>FAD</name>
        <dbReference type="ChEBI" id="CHEBI:57692"/>
    </ligand>
</feature>
<gene>
    <name evidence="9" type="ORF">ARMSODRAFT_1052618</name>
</gene>
<evidence type="ECO:0000256" key="3">
    <source>
        <dbReference type="ARBA" id="ARBA00022630"/>
    </source>
</evidence>
<sequence length="581" mass="63698">MISLLLLFLPLCSAAIYERVADLPVQDFDYIIVGGGTAGNVLANRLTEQHDISILVLEAGRSTVDVLTSQVPFFCTSLMRATPLDWNFTTTPQPGLNGRAFPYLRGFGLGGCSATNIMTYTRGSSQDYDRYARLSGDDGWGWDEMQPYFQRNERFVASVDHHNTTGQYDPAVHGFEGITSVSIAEYPSVIDGRITQATKELSDEFPFNMDYNSGYHLGIGWHQKTIGNGTRSSSKTSYLGPEYIDRVNLYVLVDSHVTRILVENGSTVDQDSEPYFDSVEFTQHAGKTMHTLSARKEIILSAGVIGTPHILGVGHTNELSVLGIAPTVHLPDVGKNLRDQVSMMLTWTVNDTQMVECLYWRNETFREEALAEWQLNRTGFLANSPSNNLGFFRLGDGLMDEESCAGNQTGHYELVFTGGMDTLPVPATGSYFTALVNILCPLSRGNITINSTNPLSPPVIDLNVFTHEHDLVQMKHAIGGAQRFAAAPVWSDYILELSTDISGLEESIRNQARPAGHSVGTASMSPPNAHWGVVDPDLRLKRARGVRVVDASVLPYLPAGHTQTPVYATAERAADLIKGGK</sequence>
<protein>
    <submittedName>
        <fullName evidence="9">Aryl-alcohol oxidase</fullName>
    </submittedName>
</protein>
<evidence type="ECO:0000313" key="9">
    <source>
        <dbReference type="EMBL" id="PBK65513.1"/>
    </source>
</evidence>
<dbReference type="PANTHER" id="PTHR11552:SF147">
    <property type="entry name" value="CHOLINE DEHYDROGENASE, MITOCHONDRIAL"/>
    <property type="match status" value="1"/>
</dbReference>
<name>A0A2H3BNR6_9AGAR</name>
<dbReference type="Gene3D" id="3.30.560.10">
    <property type="entry name" value="Glucose Oxidase, domain 3"/>
    <property type="match status" value="1"/>
</dbReference>
<feature type="active site" description="Proton donor" evidence="5">
    <location>
        <position position="517"/>
    </location>
</feature>
<evidence type="ECO:0000313" key="10">
    <source>
        <dbReference type="Proteomes" id="UP000218334"/>
    </source>
</evidence>
<proteinExistence type="inferred from homology"/>
<feature type="domain" description="Glucose-methanol-choline oxidoreductase N-terminal" evidence="7">
    <location>
        <begin position="28"/>
        <end position="341"/>
    </location>
</feature>
<evidence type="ECO:0000256" key="1">
    <source>
        <dbReference type="ARBA" id="ARBA00001974"/>
    </source>
</evidence>
<keyword evidence="4 6" id="KW-0274">FAD</keyword>
<comment type="similarity">
    <text evidence="2">Belongs to the GMC oxidoreductase family.</text>
</comment>
<dbReference type="SUPFAM" id="SSF51905">
    <property type="entry name" value="FAD/NAD(P)-binding domain"/>
    <property type="match status" value="1"/>
</dbReference>
<organism evidence="9 10">
    <name type="scientific">Armillaria solidipes</name>
    <dbReference type="NCBI Taxonomy" id="1076256"/>
    <lineage>
        <taxon>Eukaryota</taxon>
        <taxon>Fungi</taxon>
        <taxon>Dikarya</taxon>
        <taxon>Basidiomycota</taxon>
        <taxon>Agaricomycotina</taxon>
        <taxon>Agaricomycetes</taxon>
        <taxon>Agaricomycetidae</taxon>
        <taxon>Agaricales</taxon>
        <taxon>Marasmiineae</taxon>
        <taxon>Physalacriaceae</taxon>
        <taxon>Armillaria</taxon>
    </lineage>
</organism>
<feature type="active site" description="Proton acceptor" evidence="5">
    <location>
        <position position="561"/>
    </location>
</feature>
<feature type="domain" description="Glucose-methanol-choline oxidoreductase C-terminal" evidence="8">
    <location>
        <begin position="441"/>
        <end position="570"/>
    </location>
</feature>
<comment type="cofactor">
    <cofactor evidence="1 6">
        <name>FAD</name>
        <dbReference type="ChEBI" id="CHEBI:57692"/>
    </cofactor>
</comment>
<dbReference type="GO" id="GO:0050660">
    <property type="term" value="F:flavin adenine dinucleotide binding"/>
    <property type="evidence" value="ECO:0007669"/>
    <property type="project" value="InterPro"/>
</dbReference>
<dbReference type="AlphaFoldDB" id="A0A2H3BNR6"/>
<keyword evidence="10" id="KW-1185">Reference proteome</keyword>
<dbReference type="InterPro" id="IPR000172">
    <property type="entry name" value="GMC_OxRdtase_N"/>
</dbReference>
<evidence type="ECO:0000256" key="6">
    <source>
        <dbReference type="PIRSR" id="PIRSR000137-2"/>
    </source>
</evidence>
<reference evidence="10" key="1">
    <citation type="journal article" date="2017" name="Nat. Ecol. Evol.">
        <title>Genome expansion and lineage-specific genetic innovations in the forest pathogenic fungi Armillaria.</title>
        <authorList>
            <person name="Sipos G."/>
            <person name="Prasanna A.N."/>
            <person name="Walter M.C."/>
            <person name="O'Connor E."/>
            <person name="Balint B."/>
            <person name="Krizsan K."/>
            <person name="Kiss B."/>
            <person name="Hess J."/>
            <person name="Varga T."/>
            <person name="Slot J."/>
            <person name="Riley R."/>
            <person name="Boka B."/>
            <person name="Rigling D."/>
            <person name="Barry K."/>
            <person name="Lee J."/>
            <person name="Mihaltcheva S."/>
            <person name="LaButti K."/>
            <person name="Lipzen A."/>
            <person name="Waldron R."/>
            <person name="Moloney N.M."/>
            <person name="Sperisen C."/>
            <person name="Kredics L."/>
            <person name="Vagvoelgyi C."/>
            <person name="Patrignani A."/>
            <person name="Fitzpatrick D."/>
            <person name="Nagy I."/>
            <person name="Doyle S."/>
            <person name="Anderson J.B."/>
            <person name="Grigoriev I.V."/>
            <person name="Gueldener U."/>
            <person name="Muensterkoetter M."/>
            <person name="Nagy L.G."/>
        </authorList>
    </citation>
    <scope>NUCLEOTIDE SEQUENCE [LARGE SCALE GENOMIC DNA]</scope>
    <source>
        <strain evidence="10">28-4</strain>
    </source>
</reference>
<evidence type="ECO:0000256" key="5">
    <source>
        <dbReference type="PIRSR" id="PIRSR000137-1"/>
    </source>
</evidence>
<dbReference type="EMBL" id="KZ293445">
    <property type="protein sequence ID" value="PBK65513.1"/>
    <property type="molecule type" value="Genomic_DNA"/>
</dbReference>
<evidence type="ECO:0000256" key="2">
    <source>
        <dbReference type="ARBA" id="ARBA00010790"/>
    </source>
</evidence>
<accession>A0A2H3BNR6</accession>
<evidence type="ECO:0000256" key="4">
    <source>
        <dbReference type="ARBA" id="ARBA00022827"/>
    </source>
</evidence>
<dbReference type="Pfam" id="PF00732">
    <property type="entry name" value="GMC_oxred_N"/>
    <property type="match status" value="1"/>
</dbReference>
<dbReference type="InterPro" id="IPR007867">
    <property type="entry name" value="GMC_OxRtase_C"/>
</dbReference>
<dbReference type="Proteomes" id="UP000218334">
    <property type="component" value="Unassembled WGS sequence"/>
</dbReference>
<dbReference type="PANTHER" id="PTHR11552">
    <property type="entry name" value="GLUCOSE-METHANOL-CHOLINE GMC OXIDOREDUCTASE"/>
    <property type="match status" value="1"/>
</dbReference>
<evidence type="ECO:0000259" key="7">
    <source>
        <dbReference type="Pfam" id="PF00732"/>
    </source>
</evidence>
<dbReference type="InterPro" id="IPR036188">
    <property type="entry name" value="FAD/NAD-bd_sf"/>
</dbReference>
<dbReference type="InterPro" id="IPR012132">
    <property type="entry name" value="GMC_OxRdtase"/>
</dbReference>
<dbReference type="Gene3D" id="3.50.50.60">
    <property type="entry name" value="FAD/NAD(P)-binding domain"/>
    <property type="match status" value="1"/>
</dbReference>
<dbReference type="Pfam" id="PF05199">
    <property type="entry name" value="GMC_oxred_C"/>
    <property type="match status" value="1"/>
</dbReference>
<keyword evidence="3" id="KW-0285">Flavoprotein</keyword>
<dbReference type="SUPFAM" id="SSF54373">
    <property type="entry name" value="FAD-linked reductases, C-terminal domain"/>
    <property type="match status" value="1"/>
</dbReference>
<dbReference type="PIRSF" id="PIRSF000137">
    <property type="entry name" value="Alcohol_oxidase"/>
    <property type="match status" value="1"/>
</dbReference>